<dbReference type="Proteomes" id="UP000805649">
    <property type="component" value="Unassembled WGS sequence"/>
</dbReference>
<name>A0ACC3Z3A8_COLTU</name>
<gene>
    <name evidence="1" type="ORF">CTRU02_205179</name>
</gene>
<protein>
    <submittedName>
        <fullName evidence="1">Uncharacterized protein</fullName>
    </submittedName>
</protein>
<keyword evidence="2" id="KW-1185">Reference proteome</keyword>
<evidence type="ECO:0000313" key="1">
    <source>
        <dbReference type="EMBL" id="KAL0938569.1"/>
    </source>
</evidence>
<organism evidence="1 2">
    <name type="scientific">Colletotrichum truncatum</name>
    <name type="common">Anthracnose fungus</name>
    <name type="synonym">Colletotrichum capsici</name>
    <dbReference type="NCBI Taxonomy" id="5467"/>
    <lineage>
        <taxon>Eukaryota</taxon>
        <taxon>Fungi</taxon>
        <taxon>Dikarya</taxon>
        <taxon>Ascomycota</taxon>
        <taxon>Pezizomycotina</taxon>
        <taxon>Sordariomycetes</taxon>
        <taxon>Hypocreomycetidae</taxon>
        <taxon>Glomerellales</taxon>
        <taxon>Glomerellaceae</taxon>
        <taxon>Colletotrichum</taxon>
        <taxon>Colletotrichum truncatum species complex</taxon>
    </lineage>
</organism>
<sequence length="631" mass="72012">MALFLVPYNNAMRLGQGFNSYTQQICVDDAVVVNNDRAENILLNDGTTMRILAQSMAKCSAWTRQKEVVVENRYTGFGDLSHHPQLQEYPEMQADFNKTSVVIEQHQSQNVAESVTEESMSEKTELASCVCPQDGTCTVASTKDHKSADWHKPEARLASVNTAIMVADDEDQAILRRIENERLQEQREHRKEVEKEMRAENQKCREEAREERRKIREETRRFERECRMEMYRSINNATDDKGKALAMGKMLAMLKQNEFPRRLNGMGRDEHEYVFDASIMRGPSQTVTYTSRFVDRLSDITDDMCISGALSIKAAKIGGNGRGSFIDSDKFKESDLTFYISVKVVNQTINFKDALHFNDIQGVNKENFQKVYGDTFISGFLEGGEFNAVVSMKILDKAEKLDLQKEAKIAFTAGPMGPEAESNIAIARNKIESNTETTIQYENAQIYTNMLMESFMSYKTLYKQISDQMFQVRQKTMEIVPWEVKEASEVFEKVDSAQKSASSTSAVTVQAKTTESSTKKDGFYPYIEDNSPFEATIDGLDQARQAIRRQMARIVNEVDAIEVNPGIATDEDHCEPFQPPASFEMRIPVVTTPEILPHEKMPSMKQRIFNLMRRRVRLIFRRKSCGEQKSQ</sequence>
<proteinExistence type="predicted"/>
<reference evidence="1 2" key="1">
    <citation type="journal article" date="2020" name="Phytopathology">
        <title>Genome Sequence Resources of Colletotrichum truncatum, C. plurivorum, C. musicola, and C. sojae: Four Species Pathogenic to Soybean (Glycine max).</title>
        <authorList>
            <person name="Rogerio F."/>
            <person name="Boufleur T.R."/>
            <person name="Ciampi-Guillardi M."/>
            <person name="Sukno S.A."/>
            <person name="Thon M.R."/>
            <person name="Massola Junior N.S."/>
            <person name="Baroncelli R."/>
        </authorList>
    </citation>
    <scope>NUCLEOTIDE SEQUENCE [LARGE SCALE GENOMIC DNA]</scope>
    <source>
        <strain evidence="1 2">CMES1059</strain>
    </source>
</reference>
<dbReference type="EMBL" id="VUJX02000003">
    <property type="protein sequence ID" value="KAL0938569.1"/>
    <property type="molecule type" value="Genomic_DNA"/>
</dbReference>
<evidence type="ECO:0000313" key="2">
    <source>
        <dbReference type="Proteomes" id="UP000805649"/>
    </source>
</evidence>
<accession>A0ACC3Z3A8</accession>
<comment type="caution">
    <text evidence="1">The sequence shown here is derived from an EMBL/GenBank/DDBJ whole genome shotgun (WGS) entry which is preliminary data.</text>
</comment>